<dbReference type="Gene3D" id="3.40.50.11970">
    <property type="match status" value="1"/>
</dbReference>
<dbReference type="Pfam" id="PF03415">
    <property type="entry name" value="Peptidase_C11"/>
    <property type="match status" value="1"/>
</dbReference>
<dbReference type="AlphaFoldDB" id="A0A7L4UMV6"/>
<dbReference type="OrthoDB" id="5507507at2"/>
<protein>
    <submittedName>
        <fullName evidence="1">Cysteine peptidase C11 family protein</fullName>
    </submittedName>
</protein>
<evidence type="ECO:0000313" key="1">
    <source>
        <dbReference type="EMBL" id="PVX49872.1"/>
    </source>
</evidence>
<dbReference type="PANTHER" id="PTHR37835:SF1">
    <property type="entry name" value="ALPHA-CLOSTRIPAIN"/>
    <property type="match status" value="1"/>
</dbReference>
<dbReference type="RefSeq" id="WP_116496735.1">
    <property type="nucleotide sequence ID" value="NZ_QENZ01000005.1"/>
</dbReference>
<reference evidence="1 2" key="1">
    <citation type="submission" date="2018-05" db="EMBL/GenBank/DDBJ databases">
        <title>Genomic Encyclopedia of Type Strains, Phase IV (KMG-IV): sequencing the most valuable type-strain genomes for metagenomic binning, comparative biology and taxonomic classification.</title>
        <authorList>
            <person name="Goeker M."/>
        </authorList>
    </citation>
    <scope>NUCLEOTIDE SEQUENCE [LARGE SCALE GENOMIC DNA]</scope>
    <source>
        <strain evidence="1 2">DSM 28579</strain>
    </source>
</reference>
<evidence type="ECO:0000313" key="2">
    <source>
        <dbReference type="Proteomes" id="UP000251835"/>
    </source>
</evidence>
<dbReference type="InterPro" id="IPR005077">
    <property type="entry name" value="Peptidase_C11"/>
</dbReference>
<gene>
    <name evidence="1" type="ORF">C7377_1510</name>
</gene>
<dbReference type="PANTHER" id="PTHR37835">
    <property type="entry name" value="ALPHA-CLOSTRIPAIN"/>
    <property type="match status" value="1"/>
</dbReference>
<organism evidence="1 2">
    <name type="scientific">Balneicella halophila</name>
    <dbReference type="NCBI Taxonomy" id="1537566"/>
    <lineage>
        <taxon>Bacteria</taxon>
        <taxon>Pseudomonadati</taxon>
        <taxon>Bacteroidota</taxon>
        <taxon>Bacteroidia</taxon>
        <taxon>Bacteroidales</taxon>
        <taxon>Balneicellaceae</taxon>
        <taxon>Balneicella</taxon>
    </lineage>
</organism>
<name>A0A7L4UMV6_BALHA</name>
<dbReference type="PROSITE" id="PS51257">
    <property type="entry name" value="PROKAR_LIPOPROTEIN"/>
    <property type="match status" value="1"/>
</dbReference>
<proteinExistence type="predicted"/>
<dbReference type="Proteomes" id="UP000251835">
    <property type="component" value="Unassembled WGS sequence"/>
</dbReference>
<dbReference type="EMBL" id="QENZ01000005">
    <property type="protein sequence ID" value="PVX49872.1"/>
    <property type="molecule type" value="Genomic_DNA"/>
</dbReference>
<keyword evidence="2" id="KW-1185">Reference proteome</keyword>
<comment type="caution">
    <text evidence="1">The sequence shown here is derived from an EMBL/GenBank/DDBJ whole genome shotgun (WGS) entry which is preliminary data.</text>
</comment>
<accession>A0A7L4UMV6</accession>
<sequence>MKKLFLYFIFALFLFTSCDDSDHPDVPEIENRTVIFYMIGDNSLSRFIDVNLSELQEGLTESGLNDGHLVLYIDDKGGKPKVLELKVVDGTVTKEVVMTYDEHDSTDPAVMKGVINDIKTEFAATKYGLVLWSHATAWMPKNADNMISTRSFGDDYGQEMDINVLADALSSFHFDFILFDACYMASIEVAYELRDVADYLIASPMEVMAKGFPYELIVNKFFTIPNADLQGIARDFYNHYNSQEGDYRTASVVLADMSKIEKIASSMQTIMDKYKPQLSQVNLDEVQATEHLYFGEELSILYDLDDYVRVLTIDDASTADYMAFQDALNDAILYEAHTPFSYFAESGYSFEIKKCSGFSIYPLGFHPELDSWYEKLEWYQAVYQ</sequence>